<organism evidence="2 3">
    <name type="scientific">Marinobacter excellens HL-55</name>
    <dbReference type="NCBI Taxonomy" id="1305731"/>
    <lineage>
        <taxon>Bacteria</taxon>
        <taxon>Pseudomonadati</taxon>
        <taxon>Pseudomonadota</taxon>
        <taxon>Gammaproteobacteria</taxon>
        <taxon>Pseudomonadales</taxon>
        <taxon>Marinobacteraceae</taxon>
        <taxon>Marinobacter</taxon>
    </lineage>
</organism>
<sequence>METFFAVAFSFPTVVFSVLLCVAIVYWLISLSGMGDVDTDGDIDFVGDFSGLMVTLGLQGVPLPLVLTLLFLFSWLTSYFTDLVFGALVPSGILHWLYALAVMFIALVVGLLATSIVVRPLRPLFRRAYLPPLQKRIIGTPCVVISSSVSETSGRAEVHLDGAHLVLQVRSHSPLSHRERAVLIEHIPDANAWWVVPETEFLSGESAG</sequence>
<evidence type="ECO:0000256" key="1">
    <source>
        <dbReference type="SAM" id="Phobius"/>
    </source>
</evidence>
<keyword evidence="1" id="KW-0812">Transmembrane</keyword>
<feature type="transmembrane region" description="Helical" evidence="1">
    <location>
        <begin position="96"/>
        <end position="118"/>
    </location>
</feature>
<evidence type="ECO:0000313" key="3">
    <source>
        <dbReference type="Proteomes" id="UP000050416"/>
    </source>
</evidence>
<keyword evidence="1" id="KW-1133">Transmembrane helix</keyword>
<dbReference type="AlphaFoldDB" id="A0A0P8BKT3"/>
<gene>
    <name evidence="2" type="ORF">HLUCCX14_07910</name>
</gene>
<comment type="caution">
    <text evidence="2">The sequence shown here is derived from an EMBL/GenBank/DDBJ whole genome shotgun (WGS) entry which is preliminary data.</text>
</comment>
<evidence type="ECO:0008006" key="4">
    <source>
        <dbReference type="Google" id="ProtNLM"/>
    </source>
</evidence>
<dbReference type="PATRIC" id="fig|1305731.5.peg.3486"/>
<feature type="transmembrane region" description="Helical" evidence="1">
    <location>
        <begin position="6"/>
        <end position="29"/>
    </location>
</feature>
<reference evidence="2 3" key="1">
    <citation type="submission" date="2015-09" db="EMBL/GenBank/DDBJ databases">
        <title>Identification and resolution of microdiversity through metagenomic sequencing of parallel consortia.</title>
        <authorList>
            <person name="Nelson W.C."/>
            <person name="Romine M.F."/>
            <person name="Lindemann S.R."/>
        </authorList>
    </citation>
    <scope>NUCLEOTIDE SEQUENCE [LARGE SCALE GENOMIC DNA]</scope>
    <source>
        <strain evidence="2">HL-55</strain>
    </source>
</reference>
<proteinExistence type="predicted"/>
<evidence type="ECO:0000313" key="2">
    <source>
        <dbReference type="EMBL" id="KPQ28983.1"/>
    </source>
</evidence>
<protein>
    <recommendedName>
        <fullName evidence="4">Ubiquinone biosynthesis protein UbiH</fullName>
    </recommendedName>
</protein>
<dbReference type="OrthoDB" id="8912654at2"/>
<keyword evidence="1" id="KW-0472">Membrane</keyword>
<name>A0A0P8BKT3_9GAMM</name>
<dbReference type="Proteomes" id="UP000050416">
    <property type="component" value="Unassembled WGS sequence"/>
</dbReference>
<dbReference type="STRING" id="1305731.GCA_000934705_03254"/>
<dbReference type="EMBL" id="LJZQ01000009">
    <property type="protein sequence ID" value="KPQ28983.1"/>
    <property type="molecule type" value="Genomic_DNA"/>
</dbReference>
<accession>A0A0P8BKT3</accession>
<feature type="transmembrane region" description="Helical" evidence="1">
    <location>
        <begin position="49"/>
        <end position="76"/>
    </location>
</feature>